<organism evidence="5">
    <name type="scientific">Fagus sylvatica</name>
    <name type="common">Beechnut</name>
    <dbReference type="NCBI Taxonomy" id="28930"/>
    <lineage>
        <taxon>Eukaryota</taxon>
        <taxon>Viridiplantae</taxon>
        <taxon>Streptophyta</taxon>
        <taxon>Embryophyta</taxon>
        <taxon>Tracheophyta</taxon>
        <taxon>Spermatophyta</taxon>
        <taxon>Magnoliopsida</taxon>
        <taxon>eudicotyledons</taxon>
        <taxon>Gunneridae</taxon>
        <taxon>Pentapetalae</taxon>
        <taxon>rosids</taxon>
        <taxon>fabids</taxon>
        <taxon>Fagales</taxon>
        <taxon>Fagaceae</taxon>
        <taxon>Fagus</taxon>
    </lineage>
</organism>
<dbReference type="EMBL" id="OIVN01001427">
    <property type="protein sequence ID" value="SPC93829.1"/>
    <property type="molecule type" value="Genomic_DNA"/>
</dbReference>
<evidence type="ECO:0000259" key="4">
    <source>
        <dbReference type="PROSITE" id="PS51800"/>
    </source>
</evidence>
<dbReference type="InterPro" id="IPR051591">
    <property type="entry name" value="UPF0224_FAM112_RNA_Proc"/>
</dbReference>
<keyword evidence="2" id="KW-0863">Zinc-finger</keyword>
<proteinExistence type="predicted"/>
<evidence type="ECO:0000256" key="2">
    <source>
        <dbReference type="ARBA" id="ARBA00022771"/>
    </source>
</evidence>
<keyword evidence="1" id="KW-0479">Metal-binding</keyword>
<dbReference type="GO" id="GO:0008270">
    <property type="term" value="F:zinc ion binding"/>
    <property type="evidence" value="ECO:0007669"/>
    <property type="project" value="UniProtKB-KW"/>
</dbReference>
<dbReference type="Pfam" id="PF05253">
    <property type="entry name" value="zf-U11-48K"/>
    <property type="match status" value="1"/>
</dbReference>
<evidence type="ECO:0000256" key="1">
    <source>
        <dbReference type="ARBA" id="ARBA00022723"/>
    </source>
</evidence>
<evidence type="ECO:0000256" key="3">
    <source>
        <dbReference type="ARBA" id="ARBA00022833"/>
    </source>
</evidence>
<dbReference type="AlphaFoldDB" id="A0A2N9G398"/>
<protein>
    <recommendedName>
        <fullName evidence="4">CHHC U11-48K-type domain-containing protein</fullName>
    </recommendedName>
</protein>
<accession>A0A2N9G398</accession>
<gene>
    <name evidence="5" type="ORF">FSB_LOCUS21711</name>
</gene>
<reference evidence="5" key="1">
    <citation type="submission" date="2018-02" db="EMBL/GenBank/DDBJ databases">
        <authorList>
            <person name="Cohen D.B."/>
            <person name="Kent A.D."/>
        </authorList>
    </citation>
    <scope>NUCLEOTIDE SEQUENCE</scope>
</reference>
<evidence type="ECO:0000313" key="5">
    <source>
        <dbReference type="EMBL" id="SPC93829.1"/>
    </source>
</evidence>
<feature type="domain" description="CHHC U11-48K-type" evidence="4">
    <location>
        <begin position="35"/>
        <end position="62"/>
    </location>
</feature>
<dbReference type="PROSITE" id="PS51800">
    <property type="entry name" value="ZF_CHHC_U11_48K"/>
    <property type="match status" value="1"/>
</dbReference>
<sequence length="319" mass="35605">MMMEADSVSELKNLIQFSDQILHSFSTLLPPIETLIECPFNPHHLIPPPSLFLHSLRCSSSPHPHSSSSYFFYQDCPSAVRFSNPPNTTTSFTLPPFFSHHFPNHPSILPSELWVIRAETDAWTTHYPAAYSHPVLRAISGAAGFKNTQLMDWLITNSPRYGGVVIDVAMRDHIFLLFRLCLEAIIKEAVHYQEMNDSSTSFECPVLVQALMWLASQLSILYGEMNGKLFAIHMLKQCVLEAATLGLLFTIDTEEGSRVLETDGTVAGEAICVSQVEAAVSALRERALLEENIKGLQVSQPLNRSLFSFSMVLACLLTY</sequence>
<dbReference type="PANTHER" id="PTHR21402">
    <property type="entry name" value="GAMETOCYTE SPECIFIC FACTOR 1-RELATED"/>
    <property type="match status" value="1"/>
</dbReference>
<dbReference type="InterPro" id="IPR022776">
    <property type="entry name" value="TRM13/UPF0224_CHHC_Znf_dom"/>
</dbReference>
<name>A0A2N9G398_FAGSY</name>
<dbReference type="PANTHER" id="PTHR21402:SF10">
    <property type="entry name" value="U11_U12 SMALL NUCLEAR RIBONUCLEOPROTEIN 48 KDA PROTEIN"/>
    <property type="match status" value="1"/>
</dbReference>
<keyword evidence="3" id="KW-0862">Zinc</keyword>